<evidence type="ECO:0000313" key="2">
    <source>
        <dbReference type="EnsemblPlants" id="KEH29070"/>
    </source>
</evidence>
<name>A0A072UT53_MEDTR</name>
<reference evidence="1 3" key="1">
    <citation type="journal article" date="2011" name="Nature">
        <title>The Medicago genome provides insight into the evolution of rhizobial symbioses.</title>
        <authorList>
            <person name="Young N.D."/>
            <person name="Debelle F."/>
            <person name="Oldroyd G.E."/>
            <person name="Geurts R."/>
            <person name="Cannon S.B."/>
            <person name="Udvardi M.K."/>
            <person name="Benedito V.A."/>
            <person name="Mayer K.F."/>
            <person name="Gouzy J."/>
            <person name="Schoof H."/>
            <person name="Van de Peer Y."/>
            <person name="Proost S."/>
            <person name="Cook D.R."/>
            <person name="Meyers B.C."/>
            <person name="Spannagl M."/>
            <person name="Cheung F."/>
            <person name="De Mita S."/>
            <person name="Krishnakumar V."/>
            <person name="Gundlach H."/>
            <person name="Zhou S."/>
            <person name="Mudge J."/>
            <person name="Bharti A.K."/>
            <person name="Murray J.D."/>
            <person name="Naoumkina M.A."/>
            <person name="Rosen B."/>
            <person name="Silverstein K.A."/>
            <person name="Tang H."/>
            <person name="Rombauts S."/>
            <person name="Zhao P.X."/>
            <person name="Zhou P."/>
            <person name="Barbe V."/>
            <person name="Bardou P."/>
            <person name="Bechner M."/>
            <person name="Bellec A."/>
            <person name="Berger A."/>
            <person name="Berges H."/>
            <person name="Bidwell S."/>
            <person name="Bisseling T."/>
            <person name="Choisne N."/>
            <person name="Couloux A."/>
            <person name="Denny R."/>
            <person name="Deshpande S."/>
            <person name="Dai X."/>
            <person name="Doyle J.J."/>
            <person name="Dudez A.M."/>
            <person name="Farmer A.D."/>
            <person name="Fouteau S."/>
            <person name="Franken C."/>
            <person name="Gibelin C."/>
            <person name="Gish J."/>
            <person name="Goldstein S."/>
            <person name="Gonzalez A.J."/>
            <person name="Green P.J."/>
            <person name="Hallab A."/>
            <person name="Hartog M."/>
            <person name="Hua A."/>
            <person name="Humphray S.J."/>
            <person name="Jeong D.H."/>
            <person name="Jing Y."/>
            <person name="Jocker A."/>
            <person name="Kenton S.M."/>
            <person name="Kim D.J."/>
            <person name="Klee K."/>
            <person name="Lai H."/>
            <person name="Lang C."/>
            <person name="Lin S."/>
            <person name="Macmil S.L."/>
            <person name="Magdelenat G."/>
            <person name="Matthews L."/>
            <person name="McCorrison J."/>
            <person name="Monaghan E.L."/>
            <person name="Mun J.H."/>
            <person name="Najar F.Z."/>
            <person name="Nicholson C."/>
            <person name="Noirot C."/>
            <person name="O'Bleness M."/>
            <person name="Paule C.R."/>
            <person name="Poulain J."/>
            <person name="Prion F."/>
            <person name="Qin B."/>
            <person name="Qu C."/>
            <person name="Retzel E.F."/>
            <person name="Riddle C."/>
            <person name="Sallet E."/>
            <person name="Samain S."/>
            <person name="Samson N."/>
            <person name="Sanders I."/>
            <person name="Saurat O."/>
            <person name="Scarpelli C."/>
            <person name="Schiex T."/>
            <person name="Segurens B."/>
            <person name="Severin A.J."/>
            <person name="Sherrier D.J."/>
            <person name="Shi R."/>
            <person name="Sims S."/>
            <person name="Singer S.R."/>
            <person name="Sinharoy S."/>
            <person name="Sterck L."/>
            <person name="Viollet A."/>
            <person name="Wang B.B."/>
            <person name="Wang K."/>
            <person name="Wang M."/>
            <person name="Wang X."/>
            <person name="Warfsmann J."/>
            <person name="Weissenbach J."/>
            <person name="White D.D."/>
            <person name="White J.D."/>
            <person name="Wiley G.B."/>
            <person name="Wincker P."/>
            <person name="Xing Y."/>
            <person name="Yang L."/>
            <person name="Yao Z."/>
            <person name="Ying F."/>
            <person name="Zhai J."/>
            <person name="Zhou L."/>
            <person name="Zuber A."/>
            <person name="Denarie J."/>
            <person name="Dixon R.A."/>
            <person name="May G.D."/>
            <person name="Schwartz D.C."/>
            <person name="Rogers J."/>
            <person name="Quetier F."/>
            <person name="Town C.D."/>
            <person name="Roe B.A."/>
        </authorList>
    </citation>
    <scope>NUCLEOTIDE SEQUENCE [LARGE SCALE GENOMIC DNA]</scope>
    <source>
        <strain evidence="1">A17</strain>
        <strain evidence="2 3">cv. Jemalong A17</strain>
    </source>
</reference>
<sequence>MRAVLYIFEAMSSLKVNFHKSELVSVNVNGSWLLEVAAILNCKVTTLPILYLGLPVDGVRILGKFLGLNESPSVWIRRLEVWGIRRMREFNLVLLDMWVRDAPLCDRFSRLYDLSENLSQPP</sequence>
<dbReference type="HOGENOM" id="CLU_2030159_0_0_1"/>
<dbReference type="Proteomes" id="UP000002051">
    <property type="component" value="Chromosome 4"/>
</dbReference>
<evidence type="ECO:0000313" key="3">
    <source>
        <dbReference type="Proteomes" id="UP000002051"/>
    </source>
</evidence>
<dbReference type="EMBL" id="CM001220">
    <property type="protein sequence ID" value="KEH29070.1"/>
    <property type="molecule type" value="Genomic_DNA"/>
</dbReference>
<gene>
    <name evidence="1" type="ordered locus">MTR_4g021850</name>
</gene>
<reference evidence="2" key="3">
    <citation type="submission" date="2015-04" db="UniProtKB">
        <authorList>
            <consortium name="EnsemblPlants"/>
        </authorList>
    </citation>
    <scope>IDENTIFICATION</scope>
    <source>
        <strain evidence="2">cv. Jemalong A17</strain>
    </source>
</reference>
<evidence type="ECO:0000313" key="1">
    <source>
        <dbReference type="EMBL" id="KEH29070.1"/>
    </source>
</evidence>
<protein>
    <submittedName>
        <fullName evidence="1 2">Uncharacterized protein</fullName>
    </submittedName>
</protein>
<accession>A0A072UT53</accession>
<organism evidence="1 3">
    <name type="scientific">Medicago truncatula</name>
    <name type="common">Barrel medic</name>
    <name type="synonym">Medicago tribuloides</name>
    <dbReference type="NCBI Taxonomy" id="3880"/>
    <lineage>
        <taxon>Eukaryota</taxon>
        <taxon>Viridiplantae</taxon>
        <taxon>Streptophyta</taxon>
        <taxon>Embryophyta</taxon>
        <taxon>Tracheophyta</taxon>
        <taxon>Spermatophyta</taxon>
        <taxon>Magnoliopsida</taxon>
        <taxon>eudicotyledons</taxon>
        <taxon>Gunneridae</taxon>
        <taxon>Pentapetalae</taxon>
        <taxon>rosids</taxon>
        <taxon>fabids</taxon>
        <taxon>Fabales</taxon>
        <taxon>Fabaceae</taxon>
        <taxon>Papilionoideae</taxon>
        <taxon>50 kb inversion clade</taxon>
        <taxon>NPAAA clade</taxon>
        <taxon>Hologalegina</taxon>
        <taxon>IRL clade</taxon>
        <taxon>Trifolieae</taxon>
        <taxon>Medicago</taxon>
    </lineage>
</organism>
<proteinExistence type="predicted"/>
<dbReference type="AlphaFoldDB" id="A0A072UT53"/>
<keyword evidence="3" id="KW-1185">Reference proteome</keyword>
<reference evidence="1 3" key="2">
    <citation type="journal article" date="2014" name="BMC Genomics">
        <title>An improved genome release (version Mt4.0) for the model legume Medicago truncatula.</title>
        <authorList>
            <person name="Tang H."/>
            <person name="Krishnakumar V."/>
            <person name="Bidwell S."/>
            <person name="Rosen B."/>
            <person name="Chan A."/>
            <person name="Zhou S."/>
            <person name="Gentzbittel L."/>
            <person name="Childs K.L."/>
            <person name="Yandell M."/>
            <person name="Gundlach H."/>
            <person name="Mayer K.F."/>
            <person name="Schwartz D.C."/>
            <person name="Town C.D."/>
        </authorList>
    </citation>
    <scope>GENOME REANNOTATION</scope>
    <source>
        <strain evidence="1">A17</strain>
        <strain evidence="2 3">cv. Jemalong A17</strain>
    </source>
</reference>
<dbReference type="EnsemblPlants" id="KEH29070">
    <property type="protein sequence ID" value="KEH29070"/>
    <property type="gene ID" value="MTR_4g021850"/>
</dbReference>